<keyword evidence="3" id="KW-1003">Cell membrane</keyword>
<keyword evidence="4" id="KW-0997">Cell inner membrane</keyword>
<dbReference type="PANTHER" id="PTHR35011">
    <property type="entry name" value="2,3-DIKETO-L-GULONATE TRAP TRANSPORTER SMALL PERMEASE PROTEIN YIAM"/>
    <property type="match status" value="1"/>
</dbReference>
<dbReference type="PANTHER" id="PTHR35011:SF5">
    <property type="entry name" value="SIALIC ACID TRAP TRANSPORTER SMALL PERMEASE PROTEIN SIAQ"/>
    <property type="match status" value="1"/>
</dbReference>
<dbReference type="EMBL" id="CP002696">
    <property type="protein sequence ID" value="AEE17579.1"/>
    <property type="molecule type" value="Genomic_DNA"/>
</dbReference>
<evidence type="ECO:0000256" key="3">
    <source>
        <dbReference type="ARBA" id="ARBA00022475"/>
    </source>
</evidence>
<evidence type="ECO:0000256" key="1">
    <source>
        <dbReference type="ARBA" id="ARBA00004429"/>
    </source>
</evidence>
<organism evidence="11 12">
    <name type="scientific">Treponema brennaborense (strain DSM 12168 / CIP 105900 / DD5/3)</name>
    <dbReference type="NCBI Taxonomy" id="906968"/>
    <lineage>
        <taxon>Bacteria</taxon>
        <taxon>Pseudomonadati</taxon>
        <taxon>Spirochaetota</taxon>
        <taxon>Spirochaetia</taxon>
        <taxon>Spirochaetales</taxon>
        <taxon>Treponemataceae</taxon>
        <taxon>Treponema</taxon>
    </lineage>
</organism>
<evidence type="ECO:0000256" key="2">
    <source>
        <dbReference type="ARBA" id="ARBA00022448"/>
    </source>
</evidence>
<proteinExistence type="inferred from homology"/>
<keyword evidence="12" id="KW-1185">Reference proteome</keyword>
<keyword evidence="7 9" id="KW-0472">Membrane</keyword>
<dbReference type="GO" id="GO:0015740">
    <property type="term" value="P:C4-dicarboxylate transport"/>
    <property type="evidence" value="ECO:0007669"/>
    <property type="project" value="TreeGrafter"/>
</dbReference>
<evidence type="ECO:0000256" key="5">
    <source>
        <dbReference type="ARBA" id="ARBA00022692"/>
    </source>
</evidence>
<feature type="transmembrane region" description="Helical" evidence="9">
    <location>
        <begin position="82"/>
        <end position="107"/>
    </location>
</feature>
<evidence type="ECO:0000259" key="10">
    <source>
        <dbReference type="Pfam" id="PF04290"/>
    </source>
</evidence>
<comment type="subcellular location">
    <subcellularLocation>
        <location evidence="1">Cell inner membrane</location>
        <topology evidence="1">Multi-pass membrane protein</topology>
    </subcellularLocation>
</comment>
<evidence type="ECO:0000256" key="8">
    <source>
        <dbReference type="ARBA" id="ARBA00038436"/>
    </source>
</evidence>
<evidence type="ECO:0000256" key="4">
    <source>
        <dbReference type="ARBA" id="ARBA00022519"/>
    </source>
</evidence>
<evidence type="ECO:0000313" key="12">
    <source>
        <dbReference type="Proteomes" id="UP000006546"/>
    </source>
</evidence>
<dbReference type="Proteomes" id="UP000006546">
    <property type="component" value="Chromosome"/>
</dbReference>
<dbReference type="OrthoDB" id="371262at2"/>
<dbReference type="InterPro" id="IPR007387">
    <property type="entry name" value="TRAP_DctQ"/>
</dbReference>
<protein>
    <submittedName>
        <fullName evidence="11">Tripartite ATP-independent periplasmic transporter DctQ component</fullName>
    </submittedName>
</protein>
<name>F4LKM3_TREBD</name>
<dbReference type="eggNOG" id="COG3090">
    <property type="taxonomic scope" value="Bacteria"/>
</dbReference>
<dbReference type="KEGG" id="tbe:Trebr_2165"/>
<keyword evidence="6 9" id="KW-1133">Transmembrane helix</keyword>
<evidence type="ECO:0000256" key="9">
    <source>
        <dbReference type="SAM" id="Phobius"/>
    </source>
</evidence>
<comment type="similarity">
    <text evidence="8">Belongs to the TRAP transporter small permease family.</text>
</comment>
<dbReference type="STRING" id="906968.Trebr_2165"/>
<feature type="transmembrane region" description="Helical" evidence="9">
    <location>
        <begin position="12"/>
        <end position="29"/>
    </location>
</feature>
<keyword evidence="5 9" id="KW-0812">Transmembrane</keyword>
<dbReference type="Pfam" id="PF04290">
    <property type="entry name" value="DctQ"/>
    <property type="match status" value="1"/>
</dbReference>
<feature type="transmembrane region" description="Helical" evidence="9">
    <location>
        <begin position="44"/>
        <end position="61"/>
    </location>
</feature>
<sequence length="157" mass="17501">MIKKLESFERALSVALFLVILAILLWQIFTRKILGTPAPWCDELSRLLFVYLGVISCHLAQRDNIHVRIDALLSAVTHKFRLAVEFAINAVMAGVFIWIAILGIGIVRRTGPKDMLVTLHLSVGILNAALIVLGVLMAIELVAQIINIIRKKEVVRI</sequence>
<feature type="transmembrane region" description="Helical" evidence="9">
    <location>
        <begin position="119"/>
        <end position="143"/>
    </location>
</feature>
<reference evidence="12" key="1">
    <citation type="submission" date="2011-04" db="EMBL/GenBank/DDBJ databases">
        <title>The complete genome of Treponema brennaborense DSM 12168.</title>
        <authorList>
            <person name="Lucas S."/>
            <person name="Han J."/>
            <person name="Lapidus A."/>
            <person name="Bruce D."/>
            <person name="Goodwin L."/>
            <person name="Pitluck S."/>
            <person name="Peters L."/>
            <person name="Kyrpides N."/>
            <person name="Mavromatis K."/>
            <person name="Ivanova N."/>
            <person name="Mikhailova N."/>
            <person name="Pagani I."/>
            <person name="Teshima H."/>
            <person name="Detter J.C."/>
            <person name="Tapia R."/>
            <person name="Han C."/>
            <person name="Land M."/>
            <person name="Hauser L."/>
            <person name="Markowitz V."/>
            <person name="Cheng J.-F."/>
            <person name="Hugenholtz P."/>
            <person name="Woyke T."/>
            <person name="Wu D."/>
            <person name="Gronow S."/>
            <person name="Wellnitz S."/>
            <person name="Brambilla E."/>
            <person name="Klenk H.-P."/>
            <person name="Eisen J.A."/>
        </authorList>
    </citation>
    <scope>NUCLEOTIDE SEQUENCE [LARGE SCALE GENOMIC DNA]</scope>
    <source>
        <strain evidence="12">DSM 12168 / CIP 105900 / DD5/3</strain>
    </source>
</reference>
<evidence type="ECO:0000256" key="6">
    <source>
        <dbReference type="ARBA" id="ARBA00022989"/>
    </source>
</evidence>
<gene>
    <name evidence="11" type="ordered locus">Trebr_2165</name>
</gene>
<accession>F4LKM3</accession>
<feature type="domain" description="Tripartite ATP-independent periplasmic transporters DctQ component" evidence="10">
    <location>
        <begin position="20"/>
        <end position="150"/>
    </location>
</feature>
<evidence type="ECO:0000256" key="7">
    <source>
        <dbReference type="ARBA" id="ARBA00023136"/>
    </source>
</evidence>
<dbReference type="RefSeq" id="WP_013759281.1">
    <property type="nucleotide sequence ID" value="NC_015500.1"/>
</dbReference>
<dbReference type="AlphaFoldDB" id="F4LKM3"/>
<dbReference type="GO" id="GO:0022857">
    <property type="term" value="F:transmembrane transporter activity"/>
    <property type="evidence" value="ECO:0007669"/>
    <property type="project" value="TreeGrafter"/>
</dbReference>
<dbReference type="InterPro" id="IPR055348">
    <property type="entry name" value="DctQ"/>
</dbReference>
<dbReference type="HOGENOM" id="CLU_086356_9_2_12"/>
<dbReference type="GO" id="GO:0005886">
    <property type="term" value="C:plasma membrane"/>
    <property type="evidence" value="ECO:0007669"/>
    <property type="project" value="UniProtKB-SubCell"/>
</dbReference>
<keyword evidence="2" id="KW-0813">Transport</keyword>
<evidence type="ECO:0000313" key="11">
    <source>
        <dbReference type="EMBL" id="AEE17579.1"/>
    </source>
</evidence>